<evidence type="ECO:0000313" key="5">
    <source>
        <dbReference type="Proteomes" id="UP001163105"/>
    </source>
</evidence>
<comment type="caution">
    <text evidence="4">The sequence shown here is derived from an EMBL/GenBank/DDBJ whole genome shotgun (WGS) entry which is preliminary data.</text>
</comment>
<dbReference type="InterPro" id="IPR015943">
    <property type="entry name" value="WD40/YVTN_repeat-like_dom_sf"/>
</dbReference>
<keyword evidence="5" id="KW-1185">Reference proteome</keyword>
<keyword evidence="1" id="KW-0175">Coiled coil</keyword>
<organism evidence="4 5">
    <name type="scientific">Purpureocillium lavendulum</name>
    <dbReference type="NCBI Taxonomy" id="1247861"/>
    <lineage>
        <taxon>Eukaryota</taxon>
        <taxon>Fungi</taxon>
        <taxon>Dikarya</taxon>
        <taxon>Ascomycota</taxon>
        <taxon>Pezizomycotina</taxon>
        <taxon>Sordariomycetes</taxon>
        <taxon>Hypocreomycetidae</taxon>
        <taxon>Hypocreales</taxon>
        <taxon>Ophiocordycipitaceae</taxon>
        <taxon>Purpureocillium</taxon>
    </lineage>
</organism>
<feature type="region of interest" description="Disordered" evidence="2">
    <location>
        <begin position="424"/>
        <end position="460"/>
    </location>
</feature>
<dbReference type="Gene3D" id="2.130.10.10">
    <property type="entry name" value="YVTN repeat-like/Quinoprotein amine dehydrogenase"/>
    <property type="match status" value="1"/>
</dbReference>
<reference evidence="4" key="1">
    <citation type="submission" date="2023-01" db="EMBL/GenBank/DDBJ databases">
        <title>The growth and conidiation of Purpureocillium lavendulum are regulated by nitrogen source and histone H3K14 acetylation.</title>
        <authorList>
            <person name="Tang P."/>
            <person name="Han J."/>
            <person name="Zhang C."/>
            <person name="Tang P."/>
            <person name="Qi F."/>
            <person name="Zhang K."/>
            <person name="Liang L."/>
        </authorList>
    </citation>
    <scope>NUCLEOTIDE SEQUENCE</scope>
    <source>
        <strain evidence="4">YMF1.00683</strain>
    </source>
</reference>
<feature type="compositionally biased region" description="Basic residues" evidence="2">
    <location>
        <begin position="1143"/>
        <end position="1160"/>
    </location>
</feature>
<feature type="compositionally biased region" description="Basic and acidic residues" evidence="2">
    <location>
        <begin position="1130"/>
        <end position="1142"/>
    </location>
</feature>
<evidence type="ECO:0000313" key="4">
    <source>
        <dbReference type="EMBL" id="KAJ6446209.1"/>
    </source>
</evidence>
<dbReference type="InterPro" id="IPR055589">
    <property type="entry name" value="DUF7165"/>
</dbReference>
<sequence>MDAAPVAVEPDGPARRSSIEKTPILIDPDVVEPFHRLPDEIVEQILLAADPNGFSSLVLLNSKWRAASQRPHLYRHHLTQCASFLASHGDLPAADDQNLPQLRRLFAREVKRNLFDAYLRPNETVIKLVSNSISSSSCPGGEGMQFAASPSGLHFLAYNSSRIYVIDVRGKGLQVKRELRILRRPVSACITDDASLLVVLSTEMQVDLFDLTTKPPRRKHSIILDNSPRTIAISSCGTVLAAAYDGGIEVSSLHKDALATDRRAVKCDAVDALAFSLDGSQILGTTIHSPSPSTVVLTAPYYDPGSQLAENNLSAMWTTSILFPNTSRDCSHAILLQDGNHGEAEWTFTYDRSFETFRAVRLDDLRNGTTYFTGPVSKAASQSKLLPSTLPASTHYGDVVSAGFQGNEVWVYGVPGDLDALPEVASSESSAGSTGLGRHNSVQSSLSRHPSSRGQEGDDERVPQWQVLCDKLRNNFVAGCKITDVPGISNVKWVANYASRSSQERLVVAARGVSGPRLVTEEEDIDFVDGGRICLIDFDYGLENGRKTEVIIEVGTDDAEVLEEEKRDIETEVAIVRRRTVAQRRGGRTALLRAATSAGQEPPLPRHPSPDHEDDDDDPLVPRTIGKNPTSRRPAAGLAEEGEVASIEEQEALDAPYAHASPRSGTTLRRAATAAAVNRRLNPRTADGRPIEYRRADGRGEHPHESDADNWVPPPPPYQKDDPVDLPAFLRGPHVAPLPSSGAAVEPPTQDLDASANTPGFQNTGGEANNGPRRHSHHRTTSELFSSRLRVEDIPRPRSSPSVRSVQMNPVDIYDVSPPGSPQLRQSNQPEDQQVSRPGTGAAQGPMGASFPASRTETFHVQRSGAPSTNPSINATTTSTRTEDSPRQSAPVLQLHIPNSPLSSLGSVSAVEPQMRRLPNPQTWPHPPRSEDHSTGLGATAYPLTAPPNITGHDLATSLPPAPSSGQLASLNKRISQGNPRRLSGGAQVHQMMADNGGSKSQAGQHHHQQQAQDGWDIGDSTIQMPDFDRPLIISTPTGVSGAFDPPNRRASTRQGEPEILAPVPRHPRQNNFVNPRPVQRLQPIYDTGIQSQPPPQAAQPKAPSALPAWLRSGPSSSRSSPTTVNRRPSRAERSAAKNMKDARKKGWTGDNKKKKKSKRGKDPGTAYEVASSTGWTDVSLPSGPKEKKCIVM</sequence>
<feature type="region of interest" description="Disordered" evidence="2">
    <location>
        <begin position="917"/>
        <end position="942"/>
    </location>
</feature>
<gene>
    <name evidence="4" type="ORF">O9K51_00980</name>
</gene>
<evidence type="ECO:0000256" key="1">
    <source>
        <dbReference type="SAM" id="Coils"/>
    </source>
</evidence>
<feature type="region of interest" description="Disordered" evidence="2">
    <location>
        <begin position="950"/>
        <end position="969"/>
    </location>
</feature>
<dbReference type="InterPro" id="IPR036047">
    <property type="entry name" value="F-box-like_dom_sf"/>
</dbReference>
<dbReference type="EMBL" id="JAQHRD010000001">
    <property type="protein sequence ID" value="KAJ6446209.1"/>
    <property type="molecule type" value="Genomic_DNA"/>
</dbReference>
<feature type="compositionally biased region" description="Polar residues" evidence="2">
    <location>
        <begin position="440"/>
        <end position="454"/>
    </location>
</feature>
<dbReference type="SUPFAM" id="SSF81383">
    <property type="entry name" value="F-box domain"/>
    <property type="match status" value="1"/>
</dbReference>
<feature type="region of interest" description="Disordered" evidence="2">
    <location>
        <begin position="593"/>
        <end position="890"/>
    </location>
</feature>
<dbReference type="PROSITE" id="PS50181">
    <property type="entry name" value="FBOX"/>
    <property type="match status" value="1"/>
</dbReference>
<dbReference type="Pfam" id="PF23749">
    <property type="entry name" value="DUF7165"/>
    <property type="match status" value="1"/>
</dbReference>
<feature type="coiled-coil region" evidence="1">
    <location>
        <begin position="552"/>
        <end position="579"/>
    </location>
</feature>
<feature type="compositionally biased region" description="Acidic residues" evidence="2">
    <location>
        <begin position="640"/>
        <end position="652"/>
    </location>
</feature>
<feature type="region of interest" description="Disordered" evidence="2">
    <location>
        <begin position="977"/>
        <end position="1193"/>
    </location>
</feature>
<feature type="domain" description="F-box" evidence="3">
    <location>
        <begin position="31"/>
        <end position="77"/>
    </location>
</feature>
<dbReference type="AlphaFoldDB" id="A0AB34G4Z0"/>
<dbReference type="InterPro" id="IPR001810">
    <property type="entry name" value="F-box_dom"/>
</dbReference>
<proteinExistence type="predicted"/>
<protein>
    <submittedName>
        <fullName evidence="4">F-box domain-containingprotein</fullName>
    </submittedName>
</protein>
<name>A0AB34G4Z0_9HYPO</name>
<evidence type="ECO:0000256" key="2">
    <source>
        <dbReference type="SAM" id="MobiDB-lite"/>
    </source>
</evidence>
<feature type="compositionally biased region" description="Low complexity" evidence="2">
    <location>
        <begin position="666"/>
        <end position="680"/>
    </location>
</feature>
<feature type="compositionally biased region" description="Low complexity" evidence="2">
    <location>
        <begin position="1099"/>
        <end position="1127"/>
    </location>
</feature>
<evidence type="ECO:0000259" key="3">
    <source>
        <dbReference type="PROSITE" id="PS50181"/>
    </source>
</evidence>
<dbReference type="Proteomes" id="UP001163105">
    <property type="component" value="Unassembled WGS sequence"/>
</dbReference>
<feature type="compositionally biased region" description="Polar residues" evidence="2">
    <location>
        <begin position="853"/>
        <end position="880"/>
    </location>
</feature>
<feature type="compositionally biased region" description="Polar residues" evidence="2">
    <location>
        <begin position="755"/>
        <end position="767"/>
    </location>
</feature>
<dbReference type="SUPFAM" id="SSF69322">
    <property type="entry name" value="Tricorn protease domain 2"/>
    <property type="match status" value="1"/>
</dbReference>
<feature type="compositionally biased region" description="Polar residues" evidence="2">
    <location>
        <begin position="823"/>
        <end position="837"/>
    </location>
</feature>
<feature type="compositionally biased region" description="Low complexity" evidence="2">
    <location>
        <begin position="797"/>
        <end position="806"/>
    </location>
</feature>
<feature type="compositionally biased region" description="Basic and acidic residues" evidence="2">
    <location>
        <begin position="686"/>
        <end position="707"/>
    </location>
</feature>
<accession>A0AB34G4Z0</accession>